<accession>A0AAD6GSJ2</accession>
<dbReference type="Proteomes" id="UP001216150">
    <property type="component" value="Unassembled WGS sequence"/>
</dbReference>
<keyword evidence="1" id="KW-0812">Transmembrane</keyword>
<evidence type="ECO:0000313" key="3">
    <source>
        <dbReference type="Proteomes" id="UP001216150"/>
    </source>
</evidence>
<dbReference type="EMBL" id="JAQJAC010000004">
    <property type="protein sequence ID" value="KAJ5585862.1"/>
    <property type="molecule type" value="Genomic_DNA"/>
</dbReference>
<dbReference type="PANTHER" id="PTHR12303">
    <property type="entry name" value="CARNOSINE N-METHYLTRANSFERASE"/>
    <property type="match status" value="1"/>
</dbReference>
<dbReference type="GO" id="GO:0008757">
    <property type="term" value="F:S-adenosylmethionine-dependent methyltransferase activity"/>
    <property type="evidence" value="ECO:0007669"/>
    <property type="project" value="InterPro"/>
</dbReference>
<dbReference type="AlphaFoldDB" id="A0AAD6GSJ2"/>
<dbReference type="InterPro" id="IPR012901">
    <property type="entry name" value="CARME"/>
</dbReference>
<keyword evidence="3" id="KW-1185">Reference proteome</keyword>
<reference evidence="2 3" key="1">
    <citation type="journal article" date="2023" name="IMA Fungus">
        <title>Comparative genomic study of the Penicillium genus elucidates a diverse pangenome and 15 lateral gene transfer events.</title>
        <authorList>
            <person name="Petersen C."/>
            <person name="Sorensen T."/>
            <person name="Nielsen M.R."/>
            <person name="Sondergaard T.E."/>
            <person name="Sorensen J.L."/>
            <person name="Fitzpatrick D.A."/>
            <person name="Frisvad J.C."/>
            <person name="Nielsen K.L."/>
        </authorList>
    </citation>
    <scope>NUCLEOTIDE SEQUENCE [LARGE SCALE GENOMIC DNA]</scope>
    <source>
        <strain evidence="2 3">IBT 29057</strain>
    </source>
</reference>
<gene>
    <name evidence="2" type="ORF">N7450_005649</name>
</gene>
<organism evidence="2 3">
    <name type="scientific">Penicillium hetheringtonii</name>
    <dbReference type="NCBI Taxonomy" id="911720"/>
    <lineage>
        <taxon>Eukaryota</taxon>
        <taxon>Fungi</taxon>
        <taxon>Dikarya</taxon>
        <taxon>Ascomycota</taxon>
        <taxon>Pezizomycotina</taxon>
        <taxon>Eurotiomycetes</taxon>
        <taxon>Eurotiomycetidae</taxon>
        <taxon>Eurotiales</taxon>
        <taxon>Aspergillaceae</taxon>
        <taxon>Penicillium</taxon>
    </lineage>
</organism>
<name>A0AAD6GSJ2_9EURO</name>
<dbReference type="Gene3D" id="3.40.50.150">
    <property type="entry name" value="Vaccinia Virus protein VP39"/>
    <property type="match status" value="1"/>
</dbReference>
<keyword evidence="1" id="KW-1133">Transmembrane helix</keyword>
<dbReference type="CDD" id="cd02440">
    <property type="entry name" value="AdoMet_MTases"/>
    <property type="match status" value="1"/>
</dbReference>
<keyword evidence="1" id="KW-0472">Membrane</keyword>
<comment type="caution">
    <text evidence="2">The sequence shown here is derived from an EMBL/GenBank/DDBJ whole genome shotgun (WGS) entry which is preliminary data.</text>
</comment>
<feature type="transmembrane region" description="Helical" evidence="1">
    <location>
        <begin position="21"/>
        <end position="39"/>
    </location>
</feature>
<dbReference type="SMART" id="SM01296">
    <property type="entry name" value="N2227"/>
    <property type="match status" value="1"/>
</dbReference>
<dbReference type="SUPFAM" id="SSF53335">
    <property type="entry name" value="S-adenosyl-L-methionine-dependent methyltransferases"/>
    <property type="match status" value="1"/>
</dbReference>
<sequence>MPHYFYINSSAWLRNDEFLDLPLPFLALLLFIVSPLYLATRGSTSLSDIAFIFSSLSERAEALCIELTSQPTVPPISTFNETYIPRDVQRKISSPLPDGLAHSINSFEQYPFIAEHILQRKHLRYSKQTPAQRSLSNKLGYPVHFEKSRKGVEVNTMISEMIVQIARDYYNTGPQILEDSEQADFGLVDLTWGHLSRDWSSQGIKERQAVFPPIMTQLEQHFGGNESGKKVLVPGSALGRLASDIADLDAGYDVTTNELDYASILAYHLLSNHTTSLHQHTLQPFVTKWTHQANPSSRYSAITVPDHWPNKGVKLVEGDFLEMFPEDDQFDAVVTLFFIDISDNVIEFLSNIHRLLKPGGVWINLGPLKWGTHTAVQLSADEVLHLADLLGFDVNHTSRKSIDSTYNEQPETLLKFTYVTQFWSATKRG</sequence>
<evidence type="ECO:0000256" key="1">
    <source>
        <dbReference type="SAM" id="Phobius"/>
    </source>
</evidence>
<dbReference type="InterPro" id="IPR029063">
    <property type="entry name" value="SAM-dependent_MTases_sf"/>
</dbReference>
<protein>
    <submittedName>
        <fullName evidence="2">Uncharacterized protein</fullName>
    </submittedName>
</protein>
<proteinExistence type="predicted"/>
<dbReference type="Pfam" id="PF07942">
    <property type="entry name" value="CARME"/>
    <property type="match status" value="1"/>
</dbReference>
<dbReference type="PANTHER" id="PTHR12303:SF13">
    <property type="match status" value="1"/>
</dbReference>
<evidence type="ECO:0000313" key="2">
    <source>
        <dbReference type="EMBL" id="KAJ5585862.1"/>
    </source>
</evidence>